<proteinExistence type="predicted"/>
<dbReference type="OrthoDB" id="10035043at2759"/>
<evidence type="ECO:0000313" key="3">
    <source>
        <dbReference type="Proteomes" id="UP000479000"/>
    </source>
</evidence>
<feature type="non-terminal residue" evidence="2">
    <location>
        <position position="98"/>
    </location>
</feature>
<name>A0A6H5GGB8_9HEMI</name>
<evidence type="ECO:0000256" key="1">
    <source>
        <dbReference type="SAM" id="Phobius"/>
    </source>
</evidence>
<feature type="transmembrane region" description="Helical" evidence="1">
    <location>
        <begin position="47"/>
        <end position="67"/>
    </location>
</feature>
<dbReference type="Proteomes" id="UP000479000">
    <property type="component" value="Unassembled WGS sequence"/>
</dbReference>
<protein>
    <submittedName>
        <fullName evidence="2">Uncharacterized protein</fullName>
    </submittedName>
</protein>
<sequence length="98" mass="11166">MTRNFQLFTGGGFLGKIIHACLVGKGELPDVNEVNSDNSSRTLRQDALLLSFCFIGLQGSYLTWGILQEKIMTQRPMEEMFAKRNYDIENVQWSALFD</sequence>
<gene>
    <name evidence="2" type="ORF">NTEN_LOCUS8293</name>
</gene>
<organism evidence="2 3">
    <name type="scientific">Nesidiocoris tenuis</name>
    <dbReference type="NCBI Taxonomy" id="355587"/>
    <lineage>
        <taxon>Eukaryota</taxon>
        <taxon>Metazoa</taxon>
        <taxon>Ecdysozoa</taxon>
        <taxon>Arthropoda</taxon>
        <taxon>Hexapoda</taxon>
        <taxon>Insecta</taxon>
        <taxon>Pterygota</taxon>
        <taxon>Neoptera</taxon>
        <taxon>Paraneoptera</taxon>
        <taxon>Hemiptera</taxon>
        <taxon>Heteroptera</taxon>
        <taxon>Panheteroptera</taxon>
        <taxon>Cimicomorpha</taxon>
        <taxon>Miridae</taxon>
        <taxon>Dicyphina</taxon>
        <taxon>Nesidiocoris</taxon>
    </lineage>
</organism>
<dbReference type="EMBL" id="CADCXU010012449">
    <property type="protein sequence ID" value="CAB0002506.1"/>
    <property type="molecule type" value="Genomic_DNA"/>
</dbReference>
<keyword evidence="1" id="KW-0472">Membrane</keyword>
<reference evidence="2 3" key="1">
    <citation type="submission" date="2020-02" db="EMBL/GenBank/DDBJ databases">
        <authorList>
            <person name="Ferguson B K."/>
        </authorList>
    </citation>
    <scope>NUCLEOTIDE SEQUENCE [LARGE SCALE GENOMIC DNA]</scope>
</reference>
<keyword evidence="3" id="KW-1185">Reference proteome</keyword>
<keyword evidence="1" id="KW-1133">Transmembrane helix</keyword>
<accession>A0A6H5GGB8</accession>
<keyword evidence="1" id="KW-0812">Transmembrane</keyword>
<dbReference type="AlphaFoldDB" id="A0A6H5GGB8"/>
<evidence type="ECO:0000313" key="2">
    <source>
        <dbReference type="EMBL" id="CAB0002506.1"/>
    </source>
</evidence>